<feature type="chain" id="PRO_5033223992" description="Thioredoxin domain-containing protein" evidence="6">
    <location>
        <begin position="21"/>
        <end position="184"/>
    </location>
</feature>
<evidence type="ECO:0000313" key="8">
    <source>
        <dbReference type="EMBL" id="CEP02257.1"/>
    </source>
</evidence>
<dbReference type="EMBL" id="OVEO01000001">
    <property type="protein sequence ID" value="SPQ93563.1"/>
    <property type="molecule type" value="Genomic_DNA"/>
</dbReference>
<feature type="transmembrane region" description="Helical" evidence="5">
    <location>
        <begin position="153"/>
        <end position="175"/>
    </location>
</feature>
<sequence length="184" mass="19755">MVPSAVVAVVTALAAGRILAGPIVDITKDNYEEHMRSGDWLLKFYSPYCHVCVSTQPIWEKAVAQITDASMKFGAVDCTKETELAKLYKIGVYPTIIRLSGGQAFSFDGDPRVDQAIVDFANANWKSKQPLGNAPRIGGDALQTPPDGSSAPVFLIVIFALASMATLVAFAVRLLPRKTAALLD</sequence>
<dbReference type="PANTHER" id="PTHR46426:SF1">
    <property type="entry name" value="PROTEIN DISULFIDE-ISOMERASE TMX3"/>
    <property type="match status" value="1"/>
</dbReference>
<feature type="domain" description="Thioredoxin" evidence="7">
    <location>
        <begin position="1"/>
        <end position="126"/>
    </location>
</feature>
<name>A0A0G4J430_PLABS</name>
<dbReference type="Pfam" id="PF00085">
    <property type="entry name" value="Thioredoxin"/>
    <property type="match status" value="1"/>
</dbReference>
<dbReference type="InterPro" id="IPR036249">
    <property type="entry name" value="Thioredoxin-like_sf"/>
</dbReference>
<keyword evidence="6" id="KW-0732">Signal</keyword>
<evidence type="ECO:0000313" key="11">
    <source>
        <dbReference type="Proteomes" id="UP000290189"/>
    </source>
</evidence>
<dbReference type="STRING" id="37360.A0A0G4J430"/>
<dbReference type="EMBL" id="CDSF01000122">
    <property type="protein sequence ID" value="CEP02257.1"/>
    <property type="molecule type" value="Genomic_DNA"/>
</dbReference>
<evidence type="ECO:0000256" key="6">
    <source>
        <dbReference type="SAM" id="SignalP"/>
    </source>
</evidence>
<reference evidence="9 11" key="2">
    <citation type="submission" date="2018-03" db="EMBL/GenBank/DDBJ databases">
        <authorList>
            <person name="Fogelqvist J."/>
        </authorList>
    </citation>
    <scope>NUCLEOTIDE SEQUENCE [LARGE SCALE GENOMIC DNA]</scope>
</reference>
<protein>
    <recommendedName>
        <fullName evidence="7">Thioredoxin domain-containing protein</fullName>
    </recommendedName>
</protein>
<evidence type="ECO:0000313" key="10">
    <source>
        <dbReference type="Proteomes" id="UP000039324"/>
    </source>
</evidence>
<proteinExistence type="predicted"/>
<dbReference type="OMA" id="YWRFGAS"/>
<dbReference type="GO" id="GO:0016020">
    <property type="term" value="C:membrane"/>
    <property type="evidence" value="ECO:0007669"/>
    <property type="project" value="UniProtKB-SubCell"/>
</dbReference>
<dbReference type="OrthoDB" id="7869097at2759"/>
<accession>A0A0G4J430</accession>
<dbReference type="SUPFAM" id="SSF52833">
    <property type="entry name" value="Thioredoxin-like"/>
    <property type="match status" value="1"/>
</dbReference>
<dbReference type="PANTHER" id="PTHR46426">
    <property type="entry name" value="PROTEIN DISULFIDE-ISOMERASE TMX3"/>
    <property type="match status" value="1"/>
</dbReference>
<dbReference type="Gene3D" id="3.40.30.10">
    <property type="entry name" value="Glutaredoxin"/>
    <property type="match status" value="1"/>
</dbReference>
<evidence type="ECO:0000256" key="4">
    <source>
        <dbReference type="ARBA" id="ARBA00023136"/>
    </source>
</evidence>
<keyword evidence="10" id="KW-1185">Reference proteome</keyword>
<keyword evidence="4 5" id="KW-0472">Membrane</keyword>
<geneLocation type="mitochondrion" evidence="9"/>
<dbReference type="AlphaFoldDB" id="A0A0G4J430"/>
<evidence type="ECO:0000313" key="9">
    <source>
        <dbReference type="EMBL" id="SPQ93563.1"/>
    </source>
</evidence>
<keyword evidence="2 5" id="KW-0812">Transmembrane</keyword>
<dbReference type="Proteomes" id="UP000290189">
    <property type="component" value="Unassembled WGS sequence"/>
</dbReference>
<dbReference type="PROSITE" id="PS51352">
    <property type="entry name" value="THIOREDOXIN_2"/>
    <property type="match status" value="1"/>
</dbReference>
<evidence type="ECO:0000256" key="1">
    <source>
        <dbReference type="ARBA" id="ARBA00004167"/>
    </source>
</evidence>
<keyword evidence="3 5" id="KW-1133">Transmembrane helix</keyword>
<reference evidence="8 10" key="1">
    <citation type="submission" date="2015-02" db="EMBL/GenBank/DDBJ databases">
        <authorList>
            <person name="Chooi Y.-H."/>
        </authorList>
    </citation>
    <scope>NUCLEOTIDE SEQUENCE [LARGE SCALE GENOMIC DNA]</scope>
    <source>
        <strain evidence="8">E3</strain>
    </source>
</reference>
<comment type="subcellular location">
    <subcellularLocation>
        <location evidence="1">Membrane</location>
        <topology evidence="1">Single-pass membrane protein</topology>
    </subcellularLocation>
</comment>
<dbReference type="InterPro" id="IPR052250">
    <property type="entry name" value="PDI_TMX3"/>
</dbReference>
<dbReference type="Proteomes" id="UP000039324">
    <property type="component" value="Unassembled WGS sequence"/>
</dbReference>
<evidence type="ECO:0000256" key="2">
    <source>
        <dbReference type="ARBA" id="ARBA00022692"/>
    </source>
</evidence>
<gene>
    <name evidence="8" type="ORF">PBRA_002522</name>
    <name evidence="9" type="ORF">PLBR_LOCUS778</name>
</gene>
<keyword evidence="9" id="KW-0496">Mitochondrion</keyword>
<dbReference type="GO" id="GO:0005783">
    <property type="term" value="C:endoplasmic reticulum"/>
    <property type="evidence" value="ECO:0007669"/>
    <property type="project" value="TreeGrafter"/>
</dbReference>
<dbReference type="InterPro" id="IPR013766">
    <property type="entry name" value="Thioredoxin_domain"/>
</dbReference>
<dbReference type="CDD" id="cd02961">
    <property type="entry name" value="PDI_a_family"/>
    <property type="match status" value="1"/>
</dbReference>
<evidence type="ECO:0000259" key="7">
    <source>
        <dbReference type="PROSITE" id="PS51352"/>
    </source>
</evidence>
<organism evidence="8 10">
    <name type="scientific">Plasmodiophora brassicae</name>
    <name type="common">Clubroot disease agent</name>
    <dbReference type="NCBI Taxonomy" id="37360"/>
    <lineage>
        <taxon>Eukaryota</taxon>
        <taxon>Sar</taxon>
        <taxon>Rhizaria</taxon>
        <taxon>Endomyxa</taxon>
        <taxon>Phytomyxea</taxon>
        <taxon>Plasmodiophorida</taxon>
        <taxon>Plasmodiophoridae</taxon>
        <taxon>Plasmodiophora</taxon>
    </lineage>
</organism>
<evidence type="ECO:0000256" key="3">
    <source>
        <dbReference type="ARBA" id="ARBA00022989"/>
    </source>
</evidence>
<evidence type="ECO:0000256" key="5">
    <source>
        <dbReference type="SAM" id="Phobius"/>
    </source>
</evidence>
<feature type="signal peptide" evidence="6">
    <location>
        <begin position="1"/>
        <end position="20"/>
    </location>
</feature>